<gene>
    <name evidence="1" type="ORF">V1525DRAFT_408844</name>
</gene>
<keyword evidence="2" id="KW-1185">Reference proteome</keyword>
<dbReference type="Proteomes" id="UP001433508">
    <property type="component" value="Unassembled WGS sequence"/>
</dbReference>
<reference evidence="2" key="1">
    <citation type="journal article" date="2024" name="Front. Bioeng. Biotechnol.">
        <title>Genome-scale model development and genomic sequencing of the oleaginous clade Lipomyces.</title>
        <authorList>
            <person name="Czajka J.J."/>
            <person name="Han Y."/>
            <person name="Kim J."/>
            <person name="Mondo S.J."/>
            <person name="Hofstad B.A."/>
            <person name="Robles A."/>
            <person name="Haridas S."/>
            <person name="Riley R."/>
            <person name="LaButti K."/>
            <person name="Pangilinan J."/>
            <person name="Andreopoulos W."/>
            <person name="Lipzen A."/>
            <person name="Yan J."/>
            <person name="Wang M."/>
            <person name="Ng V."/>
            <person name="Grigoriev I.V."/>
            <person name="Spatafora J.W."/>
            <person name="Magnuson J.K."/>
            <person name="Baker S.E."/>
            <person name="Pomraning K.R."/>
        </authorList>
    </citation>
    <scope>NUCLEOTIDE SEQUENCE [LARGE SCALE GENOMIC DNA]</scope>
    <source>
        <strain evidence="2">CBS 7786</strain>
    </source>
</reference>
<sequence>MRVCSSFINRLGRRSRNYFSFRRPTLPRGSGSVIITPSLRREIRSWSRCLSFTTPTTTSQLTRLLLRPLSTNQQRRSQCGMSDSNTFFSQLLQRNAAWADRVGTANPDLFPRNAKGQSPQILWIGCSDSRAGDGCLDLLPGEVFVHRNIANLLPYNDLSSLSVVQFAVDVLKVKHIVICGHYDCGGVIASLGSKRLGLLDNWLRNLRDVRAKHKAELDQITDFHDKVNRFVELNVIHQVHNLKKMVPVLDALNEGRIQVHGVVYDVATGRLKSLDVPDDPNAQDYIVFDSHHTLE</sequence>
<comment type="caution">
    <text evidence="1">The sequence shown here is derived from an EMBL/GenBank/DDBJ whole genome shotgun (WGS) entry which is preliminary data.</text>
</comment>
<evidence type="ECO:0000313" key="1">
    <source>
        <dbReference type="EMBL" id="KAK9235839.1"/>
    </source>
</evidence>
<protein>
    <submittedName>
        <fullName evidence="1">Carbonic anhydrase</fullName>
    </submittedName>
</protein>
<dbReference type="EMBL" id="MU971403">
    <property type="protein sequence ID" value="KAK9235839.1"/>
    <property type="molecule type" value="Genomic_DNA"/>
</dbReference>
<accession>A0ACC3SWN2</accession>
<proteinExistence type="predicted"/>
<name>A0ACC3SWN2_LIPKO</name>
<evidence type="ECO:0000313" key="2">
    <source>
        <dbReference type="Proteomes" id="UP001433508"/>
    </source>
</evidence>
<organism evidence="1 2">
    <name type="scientific">Lipomyces kononenkoae</name>
    <name type="common">Yeast</name>
    <dbReference type="NCBI Taxonomy" id="34357"/>
    <lineage>
        <taxon>Eukaryota</taxon>
        <taxon>Fungi</taxon>
        <taxon>Dikarya</taxon>
        <taxon>Ascomycota</taxon>
        <taxon>Saccharomycotina</taxon>
        <taxon>Lipomycetes</taxon>
        <taxon>Lipomycetales</taxon>
        <taxon>Lipomycetaceae</taxon>
        <taxon>Lipomyces</taxon>
    </lineage>
</organism>